<evidence type="ECO:0000256" key="2">
    <source>
        <dbReference type="ARBA" id="ARBA00022448"/>
    </source>
</evidence>
<dbReference type="PROSITE" id="PS00211">
    <property type="entry name" value="ABC_TRANSPORTER_1"/>
    <property type="match status" value="1"/>
</dbReference>
<feature type="domain" description="ABC transporter" evidence="10">
    <location>
        <begin position="1"/>
        <end position="238"/>
    </location>
</feature>
<accession>A0ABT2UMY1</accession>
<dbReference type="PANTHER" id="PTHR42771:SF10">
    <property type="entry name" value="FERRICHROME TRANSPORT ATP-BINDING PROTEIN FHUC"/>
    <property type="match status" value="1"/>
</dbReference>
<dbReference type="RefSeq" id="WP_262686378.1">
    <property type="nucleotide sequence ID" value="NZ_JAOQIO010000094.1"/>
</dbReference>
<protein>
    <submittedName>
        <fullName evidence="11">ABC transporter ATP-binding protein</fullName>
    </submittedName>
</protein>
<name>A0ABT2UMY1_9BACL</name>
<dbReference type="PANTHER" id="PTHR42771">
    <property type="entry name" value="IRON(3+)-HYDROXAMATE IMPORT ATP-BINDING PROTEIN FHUC"/>
    <property type="match status" value="1"/>
</dbReference>
<comment type="caution">
    <text evidence="11">The sequence shown here is derived from an EMBL/GenBank/DDBJ whole genome shotgun (WGS) entry which is preliminary data.</text>
</comment>
<evidence type="ECO:0000313" key="11">
    <source>
        <dbReference type="EMBL" id="MCU6795441.1"/>
    </source>
</evidence>
<evidence type="ECO:0000256" key="9">
    <source>
        <dbReference type="ARBA" id="ARBA00023136"/>
    </source>
</evidence>
<evidence type="ECO:0000256" key="8">
    <source>
        <dbReference type="ARBA" id="ARBA00023065"/>
    </source>
</evidence>
<keyword evidence="6 11" id="KW-0067">ATP-binding</keyword>
<keyword evidence="8" id="KW-0406">Ion transport</keyword>
<keyword evidence="5" id="KW-0547">Nucleotide-binding</keyword>
<dbReference type="InterPro" id="IPR003593">
    <property type="entry name" value="AAA+_ATPase"/>
</dbReference>
<organism evidence="11 12">
    <name type="scientific">Paenibacillus baimaensis</name>
    <dbReference type="NCBI Taxonomy" id="2982185"/>
    <lineage>
        <taxon>Bacteria</taxon>
        <taxon>Bacillati</taxon>
        <taxon>Bacillota</taxon>
        <taxon>Bacilli</taxon>
        <taxon>Bacillales</taxon>
        <taxon>Paenibacillaceae</taxon>
        <taxon>Paenibacillus</taxon>
    </lineage>
</organism>
<dbReference type="InterPro" id="IPR003439">
    <property type="entry name" value="ABC_transporter-like_ATP-bd"/>
</dbReference>
<evidence type="ECO:0000256" key="5">
    <source>
        <dbReference type="ARBA" id="ARBA00022741"/>
    </source>
</evidence>
<proteinExistence type="predicted"/>
<evidence type="ECO:0000256" key="6">
    <source>
        <dbReference type="ARBA" id="ARBA00022840"/>
    </source>
</evidence>
<dbReference type="InterPro" id="IPR017871">
    <property type="entry name" value="ABC_transporter-like_CS"/>
</dbReference>
<keyword evidence="3" id="KW-1003">Cell membrane</keyword>
<dbReference type="InterPro" id="IPR051535">
    <property type="entry name" value="Siderophore_ABC-ATPase"/>
</dbReference>
<keyword evidence="2" id="KW-0813">Transport</keyword>
<dbReference type="SUPFAM" id="SSF52540">
    <property type="entry name" value="P-loop containing nucleoside triphosphate hydrolases"/>
    <property type="match status" value="1"/>
</dbReference>
<gene>
    <name evidence="11" type="ORF">OB236_25340</name>
</gene>
<evidence type="ECO:0000256" key="3">
    <source>
        <dbReference type="ARBA" id="ARBA00022475"/>
    </source>
</evidence>
<sequence>MDIKEVTFSYDKKNDHLKSVSSSIEIGKITTIIGTNGCGKSTLLGIMSNNHKPRSGNVILDGKFINTYKPKELARKLAVVHQHNDAPSDLTIEKLVGFGRLPHKSMFAPHSDEDTEAVLQALTRTNLLAKRNLTIDQLSGGERQRVWIAMSLAQSTPFLFLDEPTTYMDIYYQFEVLNLIKSLNVDYGLTIVMVLHDINQAIRYSDSIIVMQDGQIVRKGSPAEVISVETIKQIYGVDVIVREDTDAGLYMVPLGI</sequence>
<keyword evidence="7" id="KW-0408">Iron</keyword>
<dbReference type="Pfam" id="PF00005">
    <property type="entry name" value="ABC_tran"/>
    <property type="match status" value="1"/>
</dbReference>
<evidence type="ECO:0000256" key="4">
    <source>
        <dbReference type="ARBA" id="ARBA00022496"/>
    </source>
</evidence>
<dbReference type="SMART" id="SM00382">
    <property type="entry name" value="AAA"/>
    <property type="match status" value="1"/>
</dbReference>
<comment type="subcellular location">
    <subcellularLocation>
        <location evidence="1">Cell membrane</location>
        <topology evidence="1">Peripheral membrane protein</topology>
    </subcellularLocation>
</comment>
<dbReference type="PROSITE" id="PS50893">
    <property type="entry name" value="ABC_TRANSPORTER_2"/>
    <property type="match status" value="1"/>
</dbReference>
<dbReference type="EMBL" id="JAOQIO010000094">
    <property type="protein sequence ID" value="MCU6795441.1"/>
    <property type="molecule type" value="Genomic_DNA"/>
</dbReference>
<evidence type="ECO:0000313" key="12">
    <source>
        <dbReference type="Proteomes" id="UP001652445"/>
    </source>
</evidence>
<evidence type="ECO:0000256" key="7">
    <source>
        <dbReference type="ARBA" id="ARBA00023004"/>
    </source>
</evidence>
<keyword evidence="4" id="KW-0410">Iron transport</keyword>
<reference evidence="11 12" key="1">
    <citation type="submission" date="2022-09" db="EMBL/GenBank/DDBJ databases">
        <authorList>
            <person name="Han X.L."/>
            <person name="Wang Q."/>
            <person name="Lu T."/>
        </authorList>
    </citation>
    <scope>NUCLEOTIDE SEQUENCE [LARGE SCALE GENOMIC DNA]</scope>
    <source>
        <strain evidence="11 12">WQ 127069</strain>
    </source>
</reference>
<dbReference type="InterPro" id="IPR027417">
    <property type="entry name" value="P-loop_NTPase"/>
</dbReference>
<dbReference type="Proteomes" id="UP001652445">
    <property type="component" value="Unassembled WGS sequence"/>
</dbReference>
<dbReference type="Gene3D" id="3.40.50.300">
    <property type="entry name" value="P-loop containing nucleotide triphosphate hydrolases"/>
    <property type="match status" value="1"/>
</dbReference>
<dbReference type="GO" id="GO:0005524">
    <property type="term" value="F:ATP binding"/>
    <property type="evidence" value="ECO:0007669"/>
    <property type="project" value="UniProtKB-KW"/>
</dbReference>
<evidence type="ECO:0000256" key="1">
    <source>
        <dbReference type="ARBA" id="ARBA00004202"/>
    </source>
</evidence>
<dbReference type="CDD" id="cd03214">
    <property type="entry name" value="ABC_Iron-Siderophores_B12_Hemin"/>
    <property type="match status" value="1"/>
</dbReference>
<keyword evidence="9" id="KW-0472">Membrane</keyword>
<keyword evidence="12" id="KW-1185">Reference proteome</keyword>
<evidence type="ECO:0000259" key="10">
    <source>
        <dbReference type="PROSITE" id="PS50893"/>
    </source>
</evidence>